<dbReference type="SUPFAM" id="SSF46955">
    <property type="entry name" value="Putative DNA-binding domain"/>
    <property type="match status" value="1"/>
</dbReference>
<evidence type="ECO:0000313" key="2">
    <source>
        <dbReference type="Proteomes" id="UP001595443"/>
    </source>
</evidence>
<organism evidence="1 2">
    <name type="scientific">Acidimangrovimonas pyrenivorans</name>
    <dbReference type="NCBI Taxonomy" id="2030798"/>
    <lineage>
        <taxon>Bacteria</taxon>
        <taxon>Pseudomonadati</taxon>
        <taxon>Pseudomonadota</taxon>
        <taxon>Alphaproteobacteria</taxon>
        <taxon>Rhodobacterales</taxon>
        <taxon>Paracoccaceae</taxon>
        <taxon>Acidimangrovimonas</taxon>
    </lineage>
</organism>
<protein>
    <submittedName>
        <fullName evidence="1">Helix-turn-helix transcriptional regulator</fullName>
    </submittedName>
</protein>
<sequence>MNDPLENHDPNVLLSSKKLAGVIGVSAVTLSRWRSEGKGPAYIRFGPTRVAYSVRAIRDWLAERTVE</sequence>
<dbReference type="RefSeq" id="WP_377831513.1">
    <property type="nucleotide sequence ID" value="NZ_JBHRSK010000002.1"/>
</dbReference>
<dbReference type="EMBL" id="JBHRSK010000002">
    <property type="protein sequence ID" value="MFC2966891.1"/>
    <property type="molecule type" value="Genomic_DNA"/>
</dbReference>
<keyword evidence="2" id="KW-1185">Reference proteome</keyword>
<evidence type="ECO:0000313" key="1">
    <source>
        <dbReference type="EMBL" id="MFC2966891.1"/>
    </source>
</evidence>
<gene>
    <name evidence="1" type="ORF">ACFOES_02190</name>
</gene>
<accession>A0ABV7ACW1</accession>
<dbReference type="InterPro" id="IPR036388">
    <property type="entry name" value="WH-like_DNA-bd_sf"/>
</dbReference>
<dbReference type="InterPro" id="IPR009061">
    <property type="entry name" value="DNA-bd_dom_put_sf"/>
</dbReference>
<name>A0ABV7ACW1_9RHOB</name>
<proteinExistence type="predicted"/>
<dbReference type="Proteomes" id="UP001595443">
    <property type="component" value="Unassembled WGS sequence"/>
</dbReference>
<reference evidence="2" key="1">
    <citation type="journal article" date="2019" name="Int. J. Syst. Evol. Microbiol.">
        <title>The Global Catalogue of Microorganisms (GCM) 10K type strain sequencing project: providing services to taxonomists for standard genome sequencing and annotation.</title>
        <authorList>
            <consortium name="The Broad Institute Genomics Platform"/>
            <consortium name="The Broad Institute Genome Sequencing Center for Infectious Disease"/>
            <person name="Wu L."/>
            <person name="Ma J."/>
        </authorList>
    </citation>
    <scope>NUCLEOTIDE SEQUENCE [LARGE SCALE GENOMIC DNA]</scope>
    <source>
        <strain evidence="2">KCTC 62192</strain>
    </source>
</reference>
<dbReference type="Gene3D" id="1.10.10.10">
    <property type="entry name" value="Winged helix-like DNA-binding domain superfamily/Winged helix DNA-binding domain"/>
    <property type="match status" value="1"/>
</dbReference>
<comment type="caution">
    <text evidence="1">The sequence shown here is derived from an EMBL/GenBank/DDBJ whole genome shotgun (WGS) entry which is preliminary data.</text>
</comment>